<comment type="caution">
    <text evidence="2">The sequence shown here is derived from an EMBL/GenBank/DDBJ whole genome shotgun (WGS) entry which is preliminary data.</text>
</comment>
<reference evidence="2" key="1">
    <citation type="submission" date="2019-05" db="EMBL/GenBank/DDBJ databases">
        <title>Annotation for the trematode Fasciolopsis buski.</title>
        <authorList>
            <person name="Choi Y.-J."/>
        </authorList>
    </citation>
    <scope>NUCLEOTIDE SEQUENCE</scope>
    <source>
        <strain evidence="2">HT</strain>
        <tissue evidence="2">Whole worm</tissue>
    </source>
</reference>
<name>A0A8E0VJZ2_9TREM</name>
<keyword evidence="3" id="KW-1185">Reference proteome</keyword>
<gene>
    <name evidence="2" type="ORF">FBUS_09329</name>
</gene>
<proteinExistence type="predicted"/>
<dbReference type="OrthoDB" id="122464at2759"/>
<protein>
    <submittedName>
        <fullName evidence="2">Uncharacterized protein</fullName>
    </submittedName>
</protein>
<dbReference type="EMBL" id="LUCM01005492">
    <property type="protein sequence ID" value="KAA0192751.1"/>
    <property type="molecule type" value="Genomic_DNA"/>
</dbReference>
<evidence type="ECO:0000256" key="1">
    <source>
        <dbReference type="SAM" id="MobiDB-lite"/>
    </source>
</evidence>
<organism evidence="2 3">
    <name type="scientific">Fasciolopsis buskii</name>
    <dbReference type="NCBI Taxonomy" id="27845"/>
    <lineage>
        <taxon>Eukaryota</taxon>
        <taxon>Metazoa</taxon>
        <taxon>Spiralia</taxon>
        <taxon>Lophotrochozoa</taxon>
        <taxon>Platyhelminthes</taxon>
        <taxon>Trematoda</taxon>
        <taxon>Digenea</taxon>
        <taxon>Plagiorchiida</taxon>
        <taxon>Echinostomata</taxon>
        <taxon>Echinostomatoidea</taxon>
        <taxon>Fasciolidae</taxon>
        <taxon>Fasciolopsis</taxon>
    </lineage>
</organism>
<dbReference type="Proteomes" id="UP000728185">
    <property type="component" value="Unassembled WGS sequence"/>
</dbReference>
<sequence>MFSCHYDGCDSESDTVSSESEPDAVECAVSRYEAKKFDDIMNDELNSMSVCFHLPNVNKANRRVQFLNTPSNGEKSCLFSDGNLWLQMLLMVMTYFMTKRKMI</sequence>
<dbReference type="AlphaFoldDB" id="A0A8E0VJZ2"/>
<feature type="region of interest" description="Disordered" evidence="1">
    <location>
        <begin position="1"/>
        <end position="22"/>
    </location>
</feature>
<evidence type="ECO:0000313" key="3">
    <source>
        <dbReference type="Proteomes" id="UP000728185"/>
    </source>
</evidence>
<accession>A0A8E0VJZ2</accession>
<evidence type="ECO:0000313" key="2">
    <source>
        <dbReference type="EMBL" id="KAA0192751.1"/>
    </source>
</evidence>